<organism evidence="2 3">
    <name type="scientific">Cricetulus griseus</name>
    <name type="common">Chinese hamster</name>
    <name type="synonym">Cricetulus barabensis griseus</name>
    <dbReference type="NCBI Taxonomy" id="10029"/>
    <lineage>
        <taxon>Eukaryota</taxon>
        <taxon>Metazoa</taxon>
        <taxon>Chordata</taxon>
        <taxon>Craniata</taxon>
        <taxon>Vertebrata</taxon>
        <taxon>Euteleostomi</taxon>
        <taxon>Mammalia</taxon>
        <taxon>Eutheria</taxon>
        <taxon>Euarchontoglires</taxon>
        <taxon>Glires</taxon>
        <taxon>Rodentia</taxon>
        <taxon>Myomorpha</taxon>
        <taxon>Muroidea</taxon>
        <taxon>Cricetidae</taxon>
        <taxon>Cricetinae</taxon>
        <taxon>Cricetulus</taxon>
    </lineage>
</organism>
<feature type="chain" id="PRO_5003444637" description="Secreted protein" evidence="1">
    <location>
        <begin position="27"/>
        <end position="73"/>
    </location>
</feature>
<dbReference type="Proteomes" id="UP000001075">
    <property type="component" value="Unassembled WGS sequence"/>
</dbReference>
<sequence length="73" mass="8025">MVGRFNAVFLGVTSLAVLELACFVHQAGLELTCLPVTLHSDKSSIWTLTHANKLRTGTCLLPPSLLYLTHFEQ</sequence>
<reference evidence="3" key="1">
    <citation type="journal article" date="2011" name="Nat. Biotechnol.">
        <title>The genomic sequence of the Chinese hamster ovary (CHO)-K1 cell line.</title>
        <authorList>
            <person name="Xu X."/>
            <person name="Nagarajan H."/>
            <person name="Lewis N.E."/>
            <person name="Pan S."/>
            <person name="Cai Z."/>
            <person name="Liu X."/>
            <person name="Chen W."/>
            <person name="Xie M."/>
            <person name="Wang W."/>
            <person name="Hammond S."/>
            <person name="Andersen M.R."/>
            <person name="Neff N."/>
            <person name="Passarelli B."/>
            <person name="Koh W."/>
            <person name="Fan H.C."/>
            <person name="Wang J."/>
            <person name="Gui Y."/>
            <person name="Lee K.H."/>
            <person name="Betenbaugh M.J."/>
            <person name="Quake S.R."/>
            <person name="Famili I."/>
            <person name="Palsson B.O."/>
            <person name="Wang J."/>
        </authorList>
    </citation>
    <scope>NUCLEOTIDE SEQUENCE [LARGE SCALE GENOMIC DNA]</scope>
    <source>
        <strain evidence="3">CHO K1 cell line</strain>
    </source>
</reference>
<keyword evidence="1" id="KW-0732">Signal</keyword>
<evidence type="ECO:0008006" key="4">
    <source>
        <dbReference type="Google" id="ProtNLM"/>
    </source>
</evidence>
<proteinExistence type="predicted"/>
<dbReference type="EMBL" id="JH000780">
    <property type="protein sequence ID" value="EGW12946.1"/>
    <property type="molecule type" value="Genomic_DNA"/>
</dbReference>
<gene>
    <name evidence="2" type="ORF">I79_015001</name>
</gene>
<protein>
    <recommendedName>
        <fullName evidence="4">Secreted protein</fullName>
    </recommendedName>
</protein>
<feature type="signal peptide" evidence="1">
    <location>
        <begin position="1"/>
        <end position="26"/>
    </location>
</feature>
<dbReference type="AlphaFoldDB" id="G3HVL2"/>
<dbReference type="InParanoid" id="G3HVL2"/>
<accession>G3HVL2</accession>
<name>G3HVL2_CRIGR</name>
<evidence type="ECO:0000313" key="2">
    <source>
        <dbReference type="EMBL" id="EGW12946.1"/>
    </source>
</evidence>
<evidence type="ECO:0000256" key="1">
    <source>
        <dbReference type="SAM" id="SignalP"/>
    </source>
</evidence>
<evidence type="ECO:0000313" key="3">
    <source>
        <dbReference type="Proteomes" id="UP000001075"/>
    </source>
</evidence>